<dbReference type="InterPro" id="IPR036286">
    <property type="entry name" value="LexA/Signal_pep-like_sf"/>
</dbReference>
<keyword evidence="9" id="KW-1185">Reference proteome</keyword>
<keyword evidence="6" id="KW-0812">Transmembrane</keyword>
<evidence type="ECO:0000313" key="9">
    <source>
        <dbReference type="Proteomes" id="UP001549162"/>
    </source>
</evidence>
<dbReference type="PANTHER" id="PTHR43390">
    <property type="entry name" value="SIGNAL PEPTIDASE I"/>
    <property type="match status" value="1"/>
</dbReference>
<proteinExistence type="inferred from homology"/>
<accession>A0ABV2J9X4</accession>
<dbReference type="NCBIfam" id="TIGR02227">
    <property type="entry name" value="sigpep_I_bact"/>
    <property type="match status" value="1"/>
</dbReference>
<comment type="catalytic activity">
    <reaction evidence="1 6">
        <text>Cleavage of hydrophobic, N-terminal signal or leader sequences from secreted and periplasmic proteins.</text>
        <dbReference type="EC" id="3.4.21.89"/>
    </reaction>
</comment>
<evidence type="ECO:0000313" key="8">
    <source>
        <dbReference type="EMBL" id="MET3617066.1"/>
    </source>
</evidence>
<evidence type="ECO:0000256" key="3">
    <source>
        <dbReference type="ARBA" id="ARBA00009370"/>
    </source>
</evidence>
<dbReference type="RefSeq" id="WP_354367160.1">
    <property type="nucleotide sequence ID" value="NZ_JBEPMA010000003.1"/>
</dbReference>
<dbReference type="InterPro" id="IPR000223">
    <property type="entry name" value="Pept_S26A_signal_pept_1"/>
</dbReference>
<evidence type="ECO:0000256" key="4">
    <source>
        <dbReference type="ARBA" id="ARBA00013208"/>
    </source>
</evidence>
<dbReference type="PROSITE" id="PS00760">
    <property type="entry name" value="SPASE_I_2"/>
    <property type="match status" value="1"/>
</dbReference>
<organism evidence="8 9">
    <name type="scientific">Peptoniphilus olsenii</name>
    <dbReference type="NCBI Taxonomy" id="411570"/>
    <lineage>
        <taxon>Bacteria</taxon>
        <taxon>Bacillati</taxon>
        <taxon>Bacillota</taxon>
        <taxon>Tissierellia</taxon>
        <taxon>Tissierellales</taxon>
        <taxon>Peptoniphilaceae</taxon>
        <taxon>Peptoniphilus</taxon>
    </lineage>
</organism>
<dbReference type="EMBL" id="JBEPMA010000003">
    <property type="protein sequence ID" value="MET3617066.1"/>
    <property type="molecule type" value="Genomic_DNA"/>
</dbReference>
<feature type="transmembrane region" description="Helical" evidence="6">
    <location>
        <begin position="37"/>
        <end position="59"/>
    </location>
</feature>
<name>A0ABV2J9X4_9FIRM</name>
<reference evidence="8 9" key="1">
    <citation type="submission" date="2024-06" db="EMBL/GenBank/DDBJ databases">
        <title>Genomic Encyclopedia of Type Strains, Phase IV (KMG-IV): sequencing the most valuable type-strain genomes for metagenomic binning, comparative biology and taxonomic classification.</title>
        <authorList>
            <person name="Goeker M."/>
        </authorList>
    </citation>
    <scope>NUCLEOTIDE SEQUENCE [LARGE SCALE GENOMIC DNA]</scope>
    <source>
        <strain evidence="8 9">DSM 21460</strain>
    </source>
</reference>
<comment type="subcellular location">
    <subcellularLocation>
        <location evidence="2">Cell membrane</location>
        <topology evidence="2">Single-pass type II membrane protein</topology>
    </subcellularLocation>
    <subcellularLocation>
        <location evidence="6">Membrane</location>
        <topology evidence="6">Single-pass type II membrane protein</topology>
    </subcellularLocation>
</comment>
<evidence type="ECO:0000256" key="2">
    <source>
        <dbReference type="ARBA" id="ARBA00004401"/>
    </source>
</evidence>
<dbReference type="Gene3D" id="2.10.109.10">
    <property type="entry name" value="Umud Fragment, subunit A"/>
    <property type="match status" value="1"/>
</dbReference>
<protein>
    <recommendedName>
        <fullName evidence="4 6">Signal peptidase I</fullName>
        <ecNumber evidence="4 6">3.4.21.89</ecNumber>
    </recommendedName>
</protein>
<dbReference type="EC" id="3.4.21.89" evidence="4 6"/>
<gene>
    <name evidence="8" type="ORF">ABID14_000694</name>
</gene>
<evidence type="ECO:0000256" key="1">
    <source>
        <dbReference type="ARBA" id="ARBA00000677"/>
    </source>
</evidence>
<keyword evidence="6" id="KW-0645">Protease</keyword>
<dbReference type="PROSITE" id="PS00761">
    <property type="entry name" value="SPASE_I_3"/>
    <property type="match status" value="1"/>
</dbReference>
<dbReference type="CDD" id="cd06530">
    <property type="entry name" value="S26_SPase_I"/>
    <property type="match status" value="1"/>
</dbReference>
<keyword evidence="6" id="KW-1133">Transmembrane helix</keyword>
<dbReference type="InterPro" id="IPR019758">
    <property type="entry name" value="Pept_S26A_signal_pept_1_CS"/>
</dbReference>
<dbReference type="Pfam" id="PF10502">
    <property type="entry name" value="Peptidase_S26"/>
    <property type="match status" value="1"/>
</dbReference>
<keyword evidence="5 6" id="KW-0378">Hydrolase</keyword>
<sequence>MLLKNNKNLKEIPNISNLEEELDRVNKKIKFNKAVRSTIYGLIVVTAVAILVATLWMPILQIYGNSMIPAISEGDIVLSLKSKSYSRGDVVGLYYGNKLLVKRIIAGPGDIVDFDYDGNVYVNNEKLEETYIKDKAYGEITIRLPYQVPENRWFVLGDHRQTSIDSRNQVVGAIADEQIVGRIVFRIWPINNLGNIN</sequence>
<evidence type="ECO:0000256" key="6">
    <source>
        <dbReference type="RuleBase" id="RU362042"/>
    </source>
</evidence>
<dbReference type="Proteomes" id="UP001549162">
    <property type="component" value="Unassembled WGS sequence"/>
</dbReference>
<comment type="caution">
    <text evidence="8">The sequence shown here is derived from an EMBL/GenBank/DDBJ whole genome shotgun (WGS) entry which is preliminary data.</text>
</comment>
<comment type="similarity">
    <text evidence="3 6">Belongs to the peptidase S26 family.</text>
</comment>
<dbReference type="InterPro" id="IPR019533">
    <property type="entry name" value="Peptidase_S26"/>
</dbReference>
<feature type="domain" description="Peptidase S26" evidence="7">
    <location>
        <begin position="40"/>
        <end position="188"/>
    </location>
</feature>
<dbReference type="GO" id="GO:0009003">
    <property type="term" value="F:signal peptidase activity"/>
    <property type="evidence" value="ECO:0007669"/>
    <property type="project" value="UniProtKB-EC"/>
</dbReference>
<keyword evidence="6" id="KW-0472">Membrane</keyword>
<dbReference type="SUPFAM" id="SSF51306">
    <property type="entry name" value="LexA/Signal peptidase"/>
    <property type="match status" value="1"/>
</dbReference>
<dbReference type="PRINTS" id="PR00727">
    <property type="entry name" value="LEADERPTASE"/>
</dbReference>
<evidence type="ECO:0000256" key="5">
    <source>
        <dbReference type="ARBA" id="ARBA00022801"/>
    </source>
</evidence>
<dbReference type="InterPro" id="IPR019757">
    <property type="entry name" value="Pept_S26A_signal_pept_1_Lys-AS"/>
</dbReference>
<evidence type="ECO:0000259" key="7">
    <source>
        <dbReference type="Pfam" id="PF10502"/>
    </source>
</evidence>
<dbReference type="PANTHER" id="PTHR43390:SF1">
    <property type="entry name" value="CHLOROPLAST PROCESSING PEPTIDASE"/>
    <property type="match status" value="1"/>
</dbReference>